<dbReference type="InterPro" id="IPR016152">
    <property type="entry name" value="PTrfase/Anion_transptr"/>
</dbReference>
<keyword evidence="4 8" id="KW-0808">Transferase</keyword>
<dbReference type="PANTHER" id="PTHR36203">
    <property type="entry name" value="ASCORBATE-SPECIFIC PTS SYSTEM EIIA COMPONENT"/>
    <property type="match status" value="1"/>
</dbReference>
<sequence length="147" mass="15991">MKFLEEKLVALDVSAETPEAAIQAAGQLLVSGNLVEPGYVEAMVESYRQNGPYFVLAPQIALPHARPEDGVKEASVAFVRLKDPVVFGSAANDPVSLVFALGASTSDEHLVVMKELVMLLNNPEKVERLKSIASYEELKIVLGRNER</sequence>
<dbReference type="GO" id="GO:0005737">
    <property type="term" value="C:cytoplasm"/>
    <property type="evidence" value="ECO:0007669"/>
    <property type="project" value="UniProtKB-SubCell"/>
</dbReference>
<organism evidence="8 9">
    <name type="scientific">Planococcus massiliensis</name>
    <dbReference type="NCBI Taxonomy" id="1499687"/>
    <lineage>
        <taxon>Bacteria</taxon>
        <taxon>Bacillati</taxon>
        <taxon>Bacillota</taxon>
        <taxon>Bacilli</taxon>
        <taxon>Bacillales</taxon>
        <taxon>Caryophanaceae</taxon>
        <taxon>Planococcus</taxon>
    </lineage>
</organism>
<dbReference type="Pfam" id="PF00359">
    <property type="entry name" value="PTS_EIIA_2"/>
    <property type="match status" value="1"/>
</dbReference>
<gene>
    <name evidence="8" type="primary">ulaC_2</name>
    <name evidence="8" type="ORF">BN1080_02920</name>
</gene>
<keyword evidence="5" id="KW-0598">Phosphotransferase system</keyword>
<comment type="subcellular location">
    <subcellularLocation>
        <location evidence="1">Cytoplasm</location>
    </subcellularLocation>
</comment>
<proteinExistence type="predicted"/>
<feature type="domain" description="PTS EIIA type-2" evidence="7">
    <location>
        <begin position="2"/>
        <end position="145"/>
    </location>
</feature>
<keyword evidence="6" id="KW-0418">Kinase</keyword>
<dbReference type="GO" id="GO:0016301">
    <property type="term" value="F:kinase activity"/>
    <property type="evidence" value="ECO:0007669"/>
    <property type="project" value="UniProtKB-KW"/>
</dbReference>
<dbReference type="InterPro" id="IPR002178">
    <property type="entry name" value="PTS_EIIA_type-2_dom"/>
</dbReference>
<dbReference type="PANTHER" id="PTHR36203:SF5">
    <property type="entry name" value="PTS SYSTEM, EIIA COMPONENT"/>
    <property type="match status" value="1"/>
</dbReference>
<dbReference type="InterPro" id="IPR051351">
    <property type="entry name" value="Ascorbate-PTS_EIIA_comp"/>
</dbReference>
<dbReference type="OrthoDB" id="369398at2"/>
<evidence type="ECO:0000256" key="3">
    <source>
        <dbReference type="ARBA" id="ARBA00022490"/>
    </source>
</evidence>
<dbReference type="RefSeq" id="WP_052652984.1">
    <property type="nucleotide sequence ID" value="NZ_CCXS01000001.1"/>
</dbReference>
<evidence type="ECO:0000313" key="9">
    <source>
        <dbReference type="Proteomes" id="UP000043699"/>
    </source>
</evidence>
<evidence type="ECO:0000256" key="4">
    <source>
        <dbReference type="ARBA" id="ARBA00022679"/>
    </source>
</evidence>
<evidence type="ECO:0000313" key="8">
    <source>
        <dbReference type="EMBL" id="CEG23913.1"/>
    </source>
</evidence>
<name>A0A098ENP5_9BACL</name>
<protein>
    <submittedName>
        <fullName evidence="8">Ascorbate-specific phosphotransferase enzyme IIA component</fullName>
    </submittedName>
</protein>
<keyword evidence="3" id="KW-0963">Cytoplasm</keyword>
<dbReference type="PROSITE" id="PS00372">
    <property type="entry name" value="PTS_EIIA_TYPE_2_HIS"/>
    <property type="match status" value="1"/>
</dbReference>
<dbReference type="PROSITE" id="PS51094">
    <property type="entry name" value="PTS_EIIA_TYPE_2"/>
    <property type="match status" value="1"/>
</dbReference>
<dbReference type="GO" id="GO:0009401">
    <property type="term" value="P:phosphoenolpyruvate-dependent sugar phosphotransferase system"/>
    <property type="evidence" value="ECO:0007669"/>
    <property type="project" value="UniProtKB-KW"/>
</dbReference>
<dbReference type="CDD" id="cd00211">
    <property type="entry name" value="PTS_IIA_fru"/>
    <property type="match status" value="1"/>
</dbReference>
<evidence type="ECO:0000256" key="6">
    <source>
        <dbReference type="ARBA" id="ARBA00022777"/>
    </source>
</evidence>
<keyword evidence="2" id="KW-0813">Transport</keyword>
<dbReference type="EMBL" id="CCXS01000001">
    <property type="protein sequence ID" value="CEG23913.1"/>
    <property type="molecule type" value="Genomic_DNA"/>
</dbReference>
<evidence type="ECO:0000259" key="7">
    <source>
        <dbReference type="PROSITE" id="PS51094"/>
    </source>
</evidence>
<evidence type="ECO:0000256" key="1">
    <source>
        <dbReference type="ARBA" id="ARBA00004496"/>
    </source>
</evidence>
<evidence type="ECO:0000256" key="2">
    <source>
        <dbReference type="ARBA" id="ARBA00022448"/>
    </source>
</evidence>
<reference evidence="8 9" key="1">
    <citation type="submission" date="2014-09" db="EMBL/GenBank/DDBJ databases">
        <authorList>
            <person name="Urmite Genomes Urmite Genomes"/>
        </authorList>
    </citation>
    <scope>NUCLEOTIDE SEQUENCE [LARGE SCALE GENOMIC DNA]</scope>
    <source>
        <strain evidence="8 9">ES2</strain>
    </source>
</reference>
<keyword evidence="9" id="KW-1185">Reference proteome</keyword>
<accession>A0A098ENP5</accession>
<dbReference type="Gene3D" id="3.40.930.10">
    <property type="entry name" value="Mannitol-specific EII, Chain A"/>
    <property type="match status" value="1"/>
</dbReference>
<dbReference type="STRING" id="1499687.BN1080_02920"/>
<dbReference type="SUPFAM" id="SSF55804">
    <property type="entry name" value="Phoshotransferase/anion transport protein"/>
    <property type="match status" value="1"/>
</dbReference>
<dbReference type="AlphaFoldDB" id="A0A098ENP5"/>
<evidence type="ECO:0000256" key="5">
    <source>
        <dbReference type="ARBA" id="ARBA00022683"/>
    </source>
</evidence>
<dbReference type="Proteomes" id="UP000043699">
    <property type="component" value="Unassembled WGS sequence"/>
</dbReference>